<comment type="caution">
    <text evidence="2">The sequence shown here is derived from an EMBL/GenBank/DDBJ whole genome shotgun (WGS) entry which is preliminary data.</text>
</comment>
<evidence type="ECO:0000313" key="3">
    <source>
        <dbReference type="Proteomes" id="UP001500467"/>
    </source>
</evidence>
<protein>
    <recommendedName>
        <fullName evidence="4">Secreted protein</fullName>
    </recommendedName>
</protein>
<evidence type="ECO:0008006" key="4">
    <source>
        <dbReference type="Google" id="ProtNLM"/>
    </source>
</evidence>
<sequence>MAVAARRFGPVGVAVVAQLGGVAGVTEGAHVTVGCVLVVPFGLGGTLARAAGVAGHPAFADLLFDADLPAQVREVADESDVDGAVQPPQHRQHGRGDDRAHDGRDQQQQHDPLAVRVLGARVHLGGLRVEPASARAVGPRCGLATTACAGLVEVGLTRVGTAGVPALPAVRRLVGLAGLVVVIVVVVDAGDSVVLGVAVGVAVGVVDGVVELVVPTATTGAGVPGHGELPSPVVARTAPHDPARQRRIAGLCDLLALPRHHGNENDKPRSGEPDNDQRAWHLPSPPDLSVVRVAAQPSGRPTPRCPQSALSPR</sequence>
<feature type="region of interest" description="Disordered" evidence="1">
    <location>
        <begin position="76"/>
        <end position="110"/>
    </location>
</feature>
<evidence type="ECO:0000313" key="2">
    <source>
        <dbReference type="EMBL" id="GAA1198389.1"/>
    </source>
</evidence>
<keyword evidence="3" id="KW-1185">Reference proteome</keyword>
<dbReference type="Proteomes" id="UP001500467">
    <property type="component" value="Unassembled WGS sequence"/>
</dbReference>
<proteinExistence type="predicted"/>
<gene>
    <name evidence="2" type="ORF">GCM10009675_12440</name>
</gene>
<accession>A0ABN1V7K7</accession>
<reference evidence="2 3" key="1">
    <citation type="journal article" date="2019" name="Int. J. Syst. Evol. Microbiol.">
        <title>The Global Catalogue of Microorganisms (GCM) 10K type strain sequencing project: providing services to taxonomists for standard genome sequencing and annotation.</title>
        <authorList>
            <consortium name="The Broad Institute Genomics Platform"/>
            <consortium name="The Broad Institute Genome Sequencing Center for Infectious Disease"/>
            <person name="Wu L."/>
            <person name="Ma J."/>
        </authorList>
    </citation>
    <scope>NUCLEOTIDE SEQUENCE [LARGE SCALE GENOMIC DNA]</scope>
    <source>
        <strain evidence="2 3">JCM 13022</strain>
    </source>
</reference>
<dbReference type="EMBL" id="BAAALM010000005">
    <property type="protein sequence ID" value="GAA1198389.1"/>
    <property type="molecule type" value="Genomic_DNA"/>
</dbReference>
<feature type="compositionally biased region" description="Basic and acidic residues" evidence="1">
    <location>
        <begin position="94"/>
        <end position="108"/>
    </location>
</feature>
<feature type="compositionally biased region" description="Basic and acidic residues" evidence="1">
    <location>
        <begin position="261"/>
        <end position="279"/>
    </location>
</feature>
<feature type="region of interest" description="Disordered" evidence="1">
    <location>
        <begin position="258"/>
        <end position="313"/>
    </location>
</feature>
<organism evidence="2 3">
    <name type="scientific">Prauserella alba</name>
    <dbReference type="NCBI Taxonomy" id="176898"/>
    <lineage>
        <taxon>Bacteria</taxon>
        <taxon>Bacillati</taxon>
        <taxon>Actinomycetota</taxon>
        <taxon>Actinomycetes</taxon>
        <taxon>Pseudonocardiales</taxon>
        <taxon>Pseudonocardiaceae</taxon>
        <taxon>Prauserella</taxon>
    </lineage>
</organism>
<evidence type="ECO:0000256" key="1">
    <source>
        <dbReference type="SAM" id="MobiDB-lite"/>
    </source>
</evidence>
<name>A0ABN1V7K7_9PSEU</name>